<sequence length="559" mass="62205">MEPKAEHTTSPPVPPTSSKASRSYWPWFLALVLGTASFIFIGRNEYVVCTPSNDVFTLDDYFARVQCISIRGDKVFDVGSKETLVRSVLPQRVVTLPTNAIIIPGLAVLTSFSDAHAHILENGLLKQLSLVGATSPKDVIRRVRNYVLAHPDILYNRTRWVQGMGWDQTRWTHQEFPTAEDLENDPVLVGRPIALRRVDGHAIWVSQAVLEEMGDLPPSKEPEGGQIIRDADGLPSGVFVDNAMNLVPIPQWTIDEMELFFQTTMKEALREAYWGDRVQKLFNYGKHGRLTMRSVKLFSDGALGSWGAALLEPYTDRPKSRGLLLVDKEKLEDKVNRLYKDGWQVNIHCIGDRANHIVLDIFENILEDDVDGTNVTNWRPRIEHAQIMTLDDLKRIGRLGVIASVQPTHATSDMWYAEIRLGSARTKGAYAYQTLLQSSPLRILPLGSDFPVESVNPLLGFYAAVSRLSVDGTSPHGPNGWYAQQSQRLTRAQALKGMTLDAAYASFNEKTLGSLTPGKKADFVVLDRNIMDEDGDPAEILAAKVLATVIDGEVAYGEI</sequence>
<organism evidence="1 2">
    <name type="scientific">Pluteus cervinus</name>
    <dbReference type="NCBI Taxonomy" id="181527"/>
    <lineage>
        <taxon>Eukaryota</taxon>
        <taxon>Fungi</taxon>
        <taxon>Dikarya</taxon>
        <taxon>Basidiomycota</taxon>
        <taxon>Agaricomycotina</taxon>
        <taxon>Agaricomycetes</taxon>
        <taxon>Agaricomycetidae</taxon>
        <taxon>Agaricales</taxon>
        <taxon>Pluteineae</taxon>
        <taxon>Pluteaceae</taxon>
        <taxon>Pluteus</taxon>
    </lineage>
</organism>
<dbReference type="Proteomes" id="UP000308600">
    <property type="component" value="Unassembled WGS sequence"/>
</dbReference>
<name>A0ACD3B1B0_9AGAR</name>
<proteinExistence type="predicted"/>
<dbReference type="EMBL" id="ML208296">
    <property type="protein sequence ID" value="TFK71571.1"/>
    <property type="molecule type" value="Genomic_DNA"/>
</dbReference>
<evidence type="ECO:0000313" key="1">
    <source>
        <dbReference type="EMBL" id="TFK71571.1"/>
    </source>
</evidence>
<protein>
    <submittedName>
        <fullName evidence="1">Uncharacterized protein</fullName>
    </submittedName>
</protein>
<evidence type="ECO:0000313" key="2">
    <source>
        <dbReference type="Proteomes" id="UP000308600"/>
    </source>
</evidence>
<gene>
    <name evidence="1" type="ORF">BDN72DRAFT_869936</name>
</gene>
<accession>A0ACD3B1B0</accession>
<keyword evidence="2" id="KW-1185">Reference proteome</keyword>
<reference evidence="1 2" key="1">
    <citation type="journal article" date="2019" name="Nat. Ecol. Evol.">
        <title>Megaphylogeny resolves global patterns of mushroom evolution.</title>
        <authorList>
            <person name="Varga T."/>
            <person name="Krizsan K."/>
            <person name="Foldi C."/>
            <person name="Dima B."/>
            <person name="Sanchez-Garcia M."/>
            <person name="Sanchez-Ramirez S."/>
            <person name="Szollosi G.J."/>
            <person name="Szarkandi J.G."/>
            <person name="Papp V."/>
            <person name="Albert L."/>
            <person name="Andreopoulos W."/>
            <person name="Angelini C."/>
            <person name="Antonin V."/>
            <person name="Barry K.W."/>
            <person name="Bougher N.L."/>
            <person name="Buchanan P."/>
            <person name="Buyck B."/>
            <person name="Bense V."/>
            <person name="Catcheside P."/>
            <person name="Chovatia M."/>
            <person name="Cooper J."/>
            <person name="Damon W."/>
            <person name="Desjardin D."/>
            <person name="Finy P."/>
            <person name="Geml J."/>
            <person name="Haridas S."/>
            <person name="Hughes K."/>
            <person name="Justo A."/>
            <person name="Karasinski D."/>
            <person name="Kautmanova I."/>
            <person name="Kiss B."/>
            <person name="Kocsube S."/>
            <person name="Kotiranta H."/>
            <person name="LaButti K.M."/>
            <person name="Lechner B.E."/>
            <person name="Liimatainen K."/>
            <person name="Lipzen A."/>
            <person name="Lukacs Z."/>
            <person name="Mihaltcheva S."/>
            <person name="Morgado L.N."/>
            <person name="Niskanen T."/>
            <person name="Noordeloos M.E."/>
            <person name="Ohm R.A."/>
            <person name="Ortiz-Santana B."/>
            <person name="Ovrebo C."/>
            <person name="Racz N."/>
            <person name="Riley R."/>
            <person name="Savchenko A."/>
            <person name="Shiryaev A."/>
            <person name="Soop K."/>
            <person name="Spirin V."/>
            <person name="Szebenyi C."/>
            <person name="Tomsovsky M."/>
            <person name="Tulloss R.E."/>
            <person name="Uehling J."/>
            <person name="Grigoriev I.V."/>
            <person name="Vagvolgyi C."/>
            <person name="Papp T."/>
            <person name="Martin F.M."/>
            <person name="Miettinen O."/>
            <person name="Hibbett D.S."/>
            <person name="Nagy L.G."/>
        </authorList>
    </citation>
    <scope>NUCLEOTIDE SEQUENCE [LARGE SCALE GENOMIC DNA]</scope>
    <source>
        <strain evidence="1 2">NL-1719</strain>
    </source>
</reference>